<dbReference type="EMBL" id="AGUD01000244">
    <property type="protein sequence ID" value="EHN10031.1"/>
    <property type="molecule type" value="Genomic_DNA"/>
</dbReference>
<feature type="transmembrane region" description="Helical" evidence="2">
    <location>
        <begin position="171"/>
        <end position="189"/>
    </location>
</feature>
<name>H0E8N1_9ACTN</name>
<gene>
    <name evidence="3" type="ORF">PAI11_31920</name>
</gene>
<dbReference type="Proteomes" id="UP000005143">
    <property type="component" value="Unassembled WGS sequence"/>
</dbReference>
<feature type="transmembrane region" description="Helical" evidence="2">
    <location>
        <begin position="125"/>
        <end position="151"/>
    </location>
</feature>
<feature type="transmembrane region" description="Helical" evidence="2">
    <location>
        <begin position="268"/>
        <end position="298"/>
    </location>
</feature>
<feature type="transmembrane region" description="Helical" evidence="2">
    <location>
        <begin position="196"/>
        <end position="216"/>
    </location>
</feature>
<evidence type="ECO:0000256" key="2">
    <source>
        <dbReference type="SAM" id="Phobius"/>
    </source>
</evidence>
<feature type="transmembrane region" description="Helical" evidence="2">
    <location>
        <begin position="55"/>
        <end position="74"/>
    </location>
</feature>
<feature type="transmembrane region" description="Helical" evidence="2">
    <location>
        <begin position="304"/>
        <end position="329"/>
    </location>
</feature>
<keyword evidence="2" id="KW-1133">Transmembrane helix</keyword>
<comment type="caution">
    <text evidence="3">The sequence shown here is derived from an EMBL/GenBank/DDBJ whole genome shotgun (WGS) entry which is preliminary data.</text>
</comment>
<organism evidence="3 4">
    <name type="scientific">Patulibacter medicamentivorans</name>
    <dbReference type="NCBI Taxonomy" id="1097667"/>
    <lineage>
        <taxon>Bacteria</taxon>
        <taxon>Bacillati</taxon>
        <taxon>Actinomycetota</taxon>
        <taxon>Thermoleophilia</taxon>
        <taxon>Solirubrobacterales</taxon>
        <taxon>Patulibacteraceae</taxon>
        <taxon>Patulibacter</taxon>
    </lineage>
</organism>
<dbReference type="RefSeq" id="WP_007577024.1">
    <property type="nucleotide sequence ID" value="NZ_AGUD01000244.1"/>
</dbReference>
<proteinExistence type="predicted"/>
<evidence type="ECO:0000313" key="3">
    <source>
        <dbReference type="EMBL" id="EHN10031.1"/>
    </source>
</evidence>
<feature type="region of interest" description="Disordered" evidence="1">
    <location>
        <begin position="1"/>
        <end position="21"/>
    </location>
</feature>
<sequence>MSERTIHGHERDAPAPGDDAGPAILTDDAGTVIVEALIPPGPLARLRARGRRHRTAILVVGSLLTAGAIVAVLWRRRDDFATAISDVSLLVLLATTLLQAIGLISRSESWHLSVRAAGATVDRRILFRASSMQVLGSVINGQLGVAMRIAALRRSSPEITPKVPTLIAAELPIVAVELMLAALASFTLVGPLGIPWWSPIAVFAATASVAIGLRRLGRSTARELWSGLAVLHHPRAAAAMTVALLVAILAQVLRNWMLLHAVGVDASFWDAVAVLIAVATLAQLPVGPAGGAAAAVLILGGDGVAAAAAAGVLMTVTGTIGGLLFAGWAGGDRLWAFRRDRRRSDDREPSPPGPAAR</sequence>
<protein>
    <submittedName>
        <fullName evidence="3">Uncharacterized protein</fullName>
    </submittedName>
</protein>
<feature type="compositionally biased region" description="Basic and acidic residues" evidence="1">
    <location>
        <begin position="1"/>
        <end position="13"/>
    </location>
</feature>
<dbReference type="AlphaFoldDB" id="H0E8N1"/>
<keyword evidence="2" id="KW-0812">Transmembrane</keyword>
<evidence type="ECO:0000256" key="1">
    <source>
        <dbReference type="SAM" id="MobiDB-lite"/>
    </source>
</evidence>
<feature type="transmembrane region" description="Helical" evidence="2">
    <location>
        <begin position="236"/>
        <end position="256"/>
    </location>
</feature>
<accession>H0E8N1</accession>
<evidence type="ECO:0000313" key="4">
    <source>
        <dbReference type="Proteomes" id="UP000005143"/>
    </source>
</evidence>
<keyword evidence="4" id="KW-1185">Reference proteome</keyword>
<keyword evidence="2" id="KW-0472">Membrane</keyword>
<reference evidence="3 4" key="1">
    <citation type="journal article" date="2013" name="Biodegradation">
        <title>Quantitative proteomic analysis of ibuprofen-degrading Patulibacter sp. strain I11.</title>
        <authorList>
            <person name="Almeida B."/>
            <person name="Kjeldal H."/>
            <person name="Lolas I."/>
            <person name="Knudsen A.D."/>
            <person name="Carvalho G."/>
            <person name="Nielsen K.L."/>
            <person name="Barreto Crespo M.T."/>
            <person name="Stensballe A."/>
            <person name="Nielsen J.L."/>
        </authorList>
    </citation>
    <scope>NUCLEOTIDE SEQUENCE [LARGE SCALE GENOMIC DNA]</scope>
    <source>
        <strain evidence="3 4">I11</strain>
    </source>
</reference>
<feature type="transmembrane region" description="Helical" evidence="2">
    <location>
        <begin position="80"/>
        <end position="104"/>
    </location>
</feature>